<dbReference type="RefSeq" id="WP_004515754.1">
    <property type="nucleotide sequence ID" value="NZ_FNOF01000024.1"/>
</dbReference>
<evidence type="ECO:0000313" key="1">
    <source>
        <dbReference type="EMBL" id="SDX28113.1"/>
    </source>
</evidence>
<gene>
    <name evidence="1" type="ORF">SAMN05443574_12426</name>
</gene>
<reference evidence="1 2" key="1">
    <citation type="submission" date="2016-10" db="EMBL/GenBank/DDBJ databases">
        <authorList>
            <person name="de Groot N.N."/>
        </authorList>
    </citation>
    <scope>NUCLEOTIDE SEQUENCE [LARGE SCALE GENOMIC DNA]</scope>
    <source>
        <strain evidence="1 2">DSM 3756</strain>
    </source>
</reference>
<dbReference type="Proteomes" id="UP000182573">
    <property type="component" value="Unassembled WGS sequence"/>
</dbReference>
<evidence type="ECO:0000313" key="2">
    <source>
        <dbReference type="Proteomes" id="UP000182573"/>
    </source>
</evidence>
<name>A0A1H3AEN9_HALVA</name>
<sequence length="94" mass="10964">MAEVEFGGEYKRTACGDPSTYSRRRQLLYEISRFFQVELDAVIDERPRVSNQDLAKIVKQMIREFDYQTDVVLFQDLHDKEDLERVSSDGGESP</sequence>
<proteinExistence type="predicted"/>
<dbReference type="STRING" id="28442.SAMN05443574_12426"/>
<protein>
    <submittedName>
        <fullName evidence="1">Uncharacterized protein</fullName>
    </submittedName>
</protein>
<dbReference type="AlphaFoldDB" id="A0A1H3AEN9"/>
<dbReference type="EMBL" id="FNOF01000024">
    <property type="protein sequence ID" value="SDX28113.1"/>
    <property type="molecule type" value="Genomic_DNA"/>
</dbReference>
<organism evidence="1 2">
    <name type="scientific">Haloarcula vallismortis</name>
    <name type="common">Halobacterium vallismortis</name>
    <dbReference type="NCBI Taxonomy" id="28442"/>
    <lineage>
        <taxon>Archaea</taxon>
        <taxon>Methanobacteriati</taxon>
        <taxon>Methanobacteriota</taxon>
        <taxon>Stenosarchaea group</taxon>
        <taxon>Halobacteria</taxon>
        <taxon>Halobacteriales</taxon>
        <taxon>Haloarculaceae</taxon>
        <taxon>Haloarcula</taxon>
    </lineage>
</organism>
<accession>A0A1H3AEN9</accession>